<dbReference type="EMBL" id="BLQM01000247">
    <property type="protein sequence ID" value="GMH78256.1"/>
    <property type="molecule type" value="Genomic_DNA"/>
</dbReference>
<evidence type="ECO:0000313" key="1">
    <source>
        <dbReference type="EMBL" id="GMH78256.1"/>
    </source>
</evidence>
<name>A0A9W7AXB6_9STRA</name>
<proteinExistence type="predicted"/>
<evidence type="ECO:0000313" key="2">
    <source>
        <dbReference type="Proteomes" id="UP001162640"/>
    </source>
</evidence>
<protein>
    <submittedName>
        <fullName evidence="1">Uncharacterized protein</fullName>
    </submittedName>
</protein>
<comment type="caution">
    <text evidence="1">The sequence shown here is derived from an EMBL/GenBank/DDBJ whole genome shotgun (WGS) entry which is preliminary data.</text>
</comment>
<accession>A0A9W7AXB6</accession>
<dbReference type="Proteomes" id="UP001162640">
    <property type="component" value="Unassembled WGS sequence"/>
</dbReference>
<reference evidence="2" key="1">
    <citation type="journal article" date="2023" name="Commun. Biol.">
        <title>Genome analysis of Parmales, the sister group of diatoms, reveals the evolutionary specialization of diatoms from phago-mixotrophs to photoautotrophs.</title>
        <authorList>
            <person name="Ban H."/>
            <person name="Sato S."/>
            <person name="Yoshikawa S."/>
            <person name="Yamada K."/>
            <person name="Nakamura Y."/>
            <person name="Ichinomiya M."/>
            <person name="Sato N."/>
            <person name="Blanc-Mathieu R."/>
            <person name="Endo H."/>
            <person name="Kuwata A."/>
            <person name="Ogata H."/>
        </authorList>
    </citation>
    <scope>NUCLEOTIDE SEQUENCE [LARGE SCALE GENOMIC DNA]</scope>
</reference>
<dbReference type="AlphaFoldDB" id="A0A9W7AXB6"/>
<gene>
    <name evidence="1" type="ORF">TL16_g07726</name>
</gene>
<organism evidence="1 2">
    <name type="scientific">Triparma laevis f. inornata</name>
    <dbReference type="NCBI Taxonomy" id="1714386"/>
    <lineage>
        <taxon>Eukaryota</taxon>
        <taxon>Sar</taxon>
        <taxon>Stramenopiles</taxon>
        <taxon>Ochrophyta</taxon>
        <taxon>Bolidophyceae</taxon>
        <taxon>Parmales</taxon>
        <taxon>Triparmaceae</taxon>
        <taxon>Triparma</taxon>
    </lineage>
</organism>
<sequence length="76" mass="8668">MPCACCEGLMTFRNDDDKTFTNDPLAPSPDRFFNDGSYVTDENVWLVHCMCQFIEGGSLGIKADNWDEPMTRKNVR</sequence>